<name>A0A1I5S6L5_9SPHN</name>
<protein>
    <recommendedName>
        <fullName evidence="5">Abortive infection C-terminus</fullName>
    </recommendedName>
</protein>
<feature type="domain" description="HEPN AbiJ-N-terminal" evidence="1">
    <location>
        <begin position="6"/>
        <end position="167"/>
    </location>
</feature>
<dbReference type="Pfam" id="PF18863">
    <property type="entry name" value="AbiJ_NTD4"/>
    <property type="match status" value="1"/>
</dbReference>
<organism evidence="3 4">
    <name type="scientific">Sphingomonas rubra</name>
    <dbReference type="NCBI Taxonomy" id="634430"/>
    <lineage>
        <taxon>Bacteria</taxon>
        <taxon>Pseudomonadati</taxon>
        <taxon>Pseudomonadota</taxon>
        <taxon>Alphaproteobacteria</taxon>
        <taxon>Sphingomonadales</taxon>
        <taxon>Sphingomonadaceae</taxon>
        <taxon>Sphingomonas</taxon>
    </lineage>
</organism>
<dbReference type="Pfam" id="PF22809">
    <property type="entry name" value="DUF7014"/>
    <property type="match status" value="1"/>
</dbReference>
<dbReference type="InterPro" id="IPR049503">
    <property type="entry name" value="AbiJ_NTD4"/>
</dbReference>
<evidence type="ECO:0000259" key="1">
    <source>
        <dbReference type="Pfam" id="PF18863"/>
    </source>
</evidence>
<dbReference type="Proteomes" id="UP000199586">
    <property type="component" value="Unassembled WGS sequence"/>
</dbReference>
<dbReference type="OrthoDB" id="8113776at2"/>
<dbReference type="InterPro" id="IPR054280">
    <property type="entry name" value="DUF7014"/>
</dbReference>
<evidence type="ECO:0000259" key="2">
    <source>
        <dbReference type="Pfam" id="PF22809"/>
    </source>
</evidence>
<gene>
    <name evidence="3" type="ORF">SAMN04488241_1053</name>
</gene>
<feature type="domain" description="DUF7014" evidence="2">
    <location>
        <begin position="183"/>
        <end position="307"/>
    </location>
</feature>
<dbReference type="RefSeq" id="WP_143090124.1">
    <property type="nucleotide sequence ID" value="NZ_FOXP01000005.1"/>
</dbReference>
<dbReference type="EMBL" id="FOXP01000005">
    <property type="protein sequence ID" value="SFP66334.1"/>
    <property type="molecule type" value="Genomic_DNA"/>
</dbReference>
<evidence type="ECO:0000313" key="3">
    <source>
        <dbReference type="EMBL" id="SFP66334.1"/>
    </source>
</evidence>
<keyword evidence="4" id="KW-1185">Reference proteome</keyword>
<reference evidence="3 4" key="1">
    <citation type="submission" date="2016-10" db="EMBL/GenBank/DDBJ databases">
        <authorList>
            <person name="de Groot N.N."/>
        </authorList>
    </citation>
    <scope>NUCLEOTIDE SEQUENCE [LARGE SCALE GENOMIC DNA]</scope>
    <source>
        <strain evidence="3 4">CGMCC 1.9113</strain>
    </source>
</reference>
<sequence length="323" mass="35517">MTLPATFSRRRRQAAASTGADVYQYDDFPPKLRRQIVMILLDAIGGYHAGSQYTYLPRVAYDAIVAFCRKEQGVHVLTRGAGNDLSREFLTWIEEEDRIDDLLDGLEFALGIVDRWVRQNYANARAYVNSSPDDALAEFNARLAEAGVGYAYNEGEIMRVDSALIHKDAVVPVLKLLGQGRFATVDEEYRRAHEAYRHNDYETALTECAKAFESTLKVIAAEHGWAVQPNDTAQTLITVCVNNGLFATYLGQGFGSLRSMLESAIPTIRNKSAAHGAGTTPRVIPTHLATLQIHQTAVVIKFLVEASDAYVAPSGSLKAAASF</sequence>
<proteinExistence type="predicted"/>
<dbReference type="AlphaFoldDB" id="A0A1I5S6L5"/>
<evidence type="ECO:0008006" key="5">
    <source>
        <dbReference type="Google" id="ProtNLM"/>
    </source>
</evidence>
<accession>A0A1I5S6L5</accession>
<evidence type="ECO:0000313" key="4">
    <source>
        <dbReference type="Proteomes" id="UP000199586"/>
    </source>
</evidence>
<dbReference type="NCBIfam" id="NF046078">
    <property type="entry name" value="STM4504_CBY0614"/>
    <property type="match status" value="1"/>
</dbReference>